<dbReference type="InterPro" id="IPR006171">
    <property type="entry name" value="TOPRIM_dom"/>
</dbReference>
<dbReference type="GO" id="GO:0005524">
    <property type="term" value="F:ATP binding"/>
    <property type="evidence" value="ECO:0007669"/>
    <property type="project" value="InterPro"/>
</dbReference>
<dbReference type="GO" id="GO:0003678">
    <property type="term" value="F:DNA helicase activity"/>
    <property type="evidence" value="ECO:0007669"/>
    <property type="project" value="InterPro"/>
</dbReference>
<dbReference type="Pfam" id="PF03796">
    <property type="entry name" value="DnaB_C"/>
    <property type="match status" value="1"/>
</dbReference>
<keyword evidence="3" id="KW-1185">Reference proteome</keyword>
<organism evidence="2 3">
    <name type="scientific">Nocardia terpenica</name>
    <dbReference type="NCBI Taxonomy" id="455432"/>
    <lineage>
        <taxon>Bacteria</taxon>
        <taxon>Bacillati</taxon>
        <taxon>Actinomycetota</taxon>
        <taxon>Actinomycetes</taxon>
        <taxon>Mycobacteriales</taxon>
        <taxon>Nocardiaceae</taxon>
        <taxon>Nocardia</taxon>
    </lineage>
</organism>
<dbReference type="InterPro" id="IPR007694">
    <property type="entry name" value="DNA_helicase_DnaB-like_C"/>
</dbReference>
<dbReference type="Gene3D" id="3.40.1360.10">
    <property type="match status" value="1"/>
</dbReference>
<accession>A0A164LD90</accession>
<evidence type="ECO:0000313" key="2">
    <source>
        <dbReference type="EMBL" id="KZM72280.1"/>
    </source>
</evidence>
<reference evidence="2 3" key="1">
    <citation type="submission" date="2016-04" db="EMBL/GenBank/DDBJ databases">
        <authorList>
            <person name="Evans L.H."/>
            <person name="Alamgir A."/>
            <person name="Owens N."/>
            <person name="Weber N.D."/>
            <person name="Virtaneva K."/>
            <person name="Barbian K."/>
            <person name="Babar A."/>
            <person name="Rosenke K."/>
        </authorList>
    </citation>
    <scope>NUCLEOTIDE SEQUENCE [LARGE SCALE GENOMIC DNA]</scope>
    <source>
        <strain evidence="2 3">IFM 0406</strain>
    </source>
</reference>
<name>A0A164LD90_9NOCA</name>
<dbReference type="PROSITE" id="PS51199">
    <property type="entry name" value="SF4_HELICASE"/>
    <property type="match status" value="1"/>
</dbReference>
<protein>
    <recommendedName>
        <fullName evidence="1">SF4 helicase domain-containing protein</fullName>
    </recommendedName>
</protein>
<dbReference type="InterPro" id="IPR034154">
    <property type="entry name" value="TOPRIM_DnaG/twinkle"/>
</dbReference>
<evidence type="ECO:0000313" key="3">
    <source>
        <dbReference type="Proteomes" id="UP000076512"/>
    </source>
</evidence>
<dbReference type="Pfam" id="PF13362">
    <property type="entry name" value="Toprim_3"/>
    <property type="match status" value="1"/>
</dbReference>
<dbReference type="SUPFAM" id="SSF56731">
    <property type="entry name" value="DNA primase core"/>
    <property type="match status" value="1"/>
</dbReference>
<dbReference type="RefSeq" id="WP_067592777.1">
    <property type="nucleotide sequence ID" value="NZ_JABMCZ010000001.1"/>
</dbReference>
<dbReference type="OrthoDB" id="9773982at2"/>
<feature type="domain" description="SF4 helicase" evidence="1">
    <location>
        <begin position="241"/>
        <end position="500"/>
    </location>
</feature>
<dbReference type="PANTHER" id="PTHR30153">
    <property type="entry name" value="REPLICATIVE DNA HELICASE DNAB"/>
    <property type="match status" value="1"/>
</dbReference>
<dbReference type="Proteomes" id="UP000076512">
    <property type="component" value="Unassembled WGS sequence"/>
</dbReference>
<dbReference type="Gene3D" id="3.40.50.300">
    <property type="entry name" value="P-loop containing nucleotide triphosphate hydrolases"/>
    <property type="match status" value="1"/>
</dbReference>
<dbReference type="PANTHER" id="PTHR30153:SF2">
    <property type="entry name" value="REPLICATIVE DNA HELICASE"/>
    <property type="match status" value="1"/>
</dbReference>
<gene>
    <name evidence="2" type="ORF">AWN90_37020</name>
</gene>
<sequence>MIAYERVLDAFRDQGLVVIERGGNTANAQAPGHSPADRSVSIRGIEGQVLINSHSDDTDTVLDQLGLTLADLFDNPKGSEYRYDDGRVVHRSPTKRFIQSGNTQGSSLFRASRLASATVIYLVEGEKDVLAIESLGGVATCNAGGAGKLHLFDLTPLYGKTVIVVRDMDPVGEKHARQALELLDGHADVQLVCPAAGKDSSDHIMAGHGLDEFVAATAPMPEGVTKLSDAAADWWDWQQAPPSEIRIFPSPWAALNDNIAGGFHPKRCYVIAGRPGGGKTIGLLNIGQHLGESGFPSLFFSMEMPMLEMVSRVMSAGAEANYGRITRRQLDQWDLRKLELYRDGGRVEETQLYLMDRSTLTIEDMRAIARQMKQSVGLDAVLIDYIGLVTASKGKRERREALGHVMKEAVKMAKELDIAVFIASQLNRGPEQSSRPPVLSDLRETGDIEQDCDAAFLLHHPLMDGHPTGEIEIIIGKNRTGPTGVVVTLPWRPNYAKIGV</sequence>
<comment type="caution">
    <text evidence="2">The sequence shown here is derived from an EMBL/GenBank/DDBJ whole genome shotgun (WGS) entry which is preliminary data.</text>
</comment>
<dbReference type="InterPro" id="IPR027417">
    <property type="entry name" value="P-loop_NTPase"/>
</dbReference>
<dbReference type="AlphaFoldDB" id="A0A164LD90"/>
<dbReference type="GO" id="GO:0006260">
    <property type="term" value="P:DNA replication"/>
    <property type="evidence" value="ECO:0007669"/>
    <property type="project" value="InterPro"/>
</dbReference>
<dbReference type="STRING" id="455432.AWN90_37020"/>
<proteinExistence type="predicted"/>
<dbReference type="SUPFAM" id="SSF52540">
    <property type="entry name" value="P-loop containing nucleoside triphosphate hydrolases"/>
    <property type="match status" value="1"/>
</dbReference>
<evidence type="ECO:0000259" key="1">
    <source>
        <dbReference type="PROSITE" id="PS51199"/>
    </source>
</evidence>
<dbReference type="GO" id="GO:0005829">
    <property type="term" value="C:cytosol"/>
    <property type="evidence" value="ECO:0007669"/>
    <property type="project" value="TreeGrafter"/>
</dbReference>
<dbReference type="EMBL" id="LWGR01000009">
    <property type="protein sequence ID" value="KZM72280.1"/>
    <property type="molecule type" value="Genomic_DNA"/>
</dbReference>
<dbReference type="CDD" id="cd01029">
    <property type="entry name" value="TOPRIM_primases"/>
    <property type="match status" value="1"/>
</dbReference>